<sequence>MEVTAPMGPLEIFPGTFAHSANANAAFMAVSLAAGAQRPSTLKPVALPLLKGAVLLYDTTLWHRGGAHRAHKAKRRRMQYYVTLLGERGEPPAGLPFTIEPEEVARFRLTQNGVTRV</sequence>
<keyword evidence="2" id="KW-1185">Reference proteome</keyword>
<dbReference type="Proteomes" id="UP000037460">
    <property type="component" value="Unassembled WGS sequence"/>
</dbReference>
<proteinExistence type="predicted"/>
<reference evidence="2" key="1">
    <citation type="journal article" date="2015" name="PLoS Genet.">
        <title>Genome Sequence and Transcriptome Analyses of Chrysochromulina tobin: Metabolic Tools for Enhanced Algal Fitness in the Prominent Order Prymnesiales (Haptophyceae).</title>
        <authorList>
            <person name="Hovde B.T."/>
            <person name="Deodato C.R."/>
            <person name="Hunsperger H.M."/>
            <person name="Ryken S.A."/>
            <person name="Yost W."/>
            <person name="Jha R.K."/>
            <person name="Patterson J."/>
            <person name="Monnat R.J. Jr."/>
            <person name="Barlow S.B."/>
            <person name="Starkenburg S.R."/>
            <person name="Cattolico R.A."/>
        </authorList>
    </citation>
    <scope>NUCLEOTIDE SEQUENCE</scope>
    <source>
        <strain evidence="2">CCMP291</strain>
    </source>
</reference>
<dbReference type="AlphaFoldDB" id="A0A0M0K794"/>
<dbReference type="Gene3D" id="2.60.120.620">
    <property type="entry name" value="q2cbj1_9rhob like domain"/>
    <property type="match status" value="1"/>
</dbReference>
<comment type="caution">
    <text evidence="1">The sequence shown here is derived from an EMBL/GenBank/DDBJ whole genome shotgun (WGS) entry which is preliminary data.</text>
</comment>
<evidence type="ECO:0000313" key="1">
    <source>
        <dbReference type="EMBL" id="KOO34268.1"/>
    </source>
</evidence>
<dbReference type="EMBL" id="JWZX01001275">
    <property type="protein sequence ID" value="KOO34268.1"/>
    <property type="molecule type" value="Genomic_DNA"/>
</dbReference>
<organism evidence="1 2">
    <name type="scientific">Chrysochromulina tobinii</name>
    <dbReference type="NCBI Taxonomy" id="1460289"/>
    <lineage>
        <taxon>Eukaryota</taxon>
        <taxon>Haptista</taxon>
        <taxon>Haptophyta</taxon>
        <taxon>Prymnesiophyceae</taxon>
        <taxon>Prymnesiales</taxon>
        <taxon>Chrysochromulinaceae</taxon>
        <taxon>Chrysochromulina</taxon>
    </lineage>
</organism>
<dbReference type="SUPFAM" id="SSF51197">
    <property type="entry name" value="Clavaminate synthase-like"/>
    <property type="match status" value="1"/>
</dbReference>
<accession>A0A0M0K794</accession>
<name>A0A0M0K794_9EUKA</name>
<evidence type="ECO:0008006" key="3">
    <source>
        <dbReference type="Google" id="ProtNLM"/>
    </source>
</evidence>
<protein>
    <recommendedName>
        <fullName evidence="3">Phytanoyl-dioxygenase</fullName>
    </recommendedName>
</protein>
<gene>
    <name evidence="1" type="ORF">Ctob_012012</name>
</gene>
<evidence type="ECO:0000313" key="2">
    <source>
        <dbReference type="Proteomes" id="UP000037460"/>
    </source>
</evidence>